<proteinExistence type="predicted"/>
<organism evidence="1 2">
    <name type="scientific">Paenibacillus solanacearum</name>
    <dbReference type="NCBI Taxonomy" id="2048548"/>
    <lineage>
        <taxon>Bacteria</taxon>
        <taxon>Bacillati</taxon>
        <taxon>Bacillota</taxon>
        <taxon>Bacilli</taxon>
        <taxon>Bacillales</taxon>
        <taxon>Paenibacillaceae</taxon>
        <taxon>Paenibacillus</taxon>
    </lineage>
</organism>
<dbReference type="AlphaFoldDB" id="A0A916K2X9"/>
<evidence type="ECO:0000313" key="2">
    <source>
        <dbReference type="Proteomes" id="UP000693672"/>
    </source>
</evidence>
<evidence type="ECO:0000313" key="1">
    <source>
        <dbReference type="EMBL" id="CAG7635490.1"/>
    </source>
</evidence>
<comment type="caution">
    <text evidence="1">The sequence shown here is derived from an EMBL/GenBank/DDBJ whole genome shotgun (WGS) entry which is preliminary data.</text>
</comment>
<name>A0A916K2X9_9BACL</name>
<dbReference type="Proteomes" id="UP000693672">
    <property type="component" value="Unassembled WGS sequence"/>
</dbReference>
<accession>A0A916K2X9</accession>
<dbReference type="EMBL" id="CAJVAS010000016">
    <property type="protein sequence ID" value="CAG7635490.1"/>
    <property type="molecule type" value="Genomic_DNA"/>
</dbReference>
<keyword evidence="2" id="KW-1185">Reference proteome</keyword>
<reference evidence="1" key="1">
    <citation type="submission" date="2021-06" db="EMBL/GenBank/DDBJ databases">
        <authorList>
            <person name="Criscuolo A."/>
        </authorList>
    </citation>
    <scope>NUCLEOTIDE SEQUENCE</scope>
    <source>
        <strain evidence="1">CIP111600</strain>
    </source>
</reference>
<protein>
    <submittedName>
        <fullName evidence="1">Uncharacterized protein</fullName>
    </submittedName>
</protein>
<gene>
    <name evidence="1" type="ORF">PAESOLCIP111_03670</name>
</gene>
<sequence>MIACKHMPTSLKPLYKGILQKHKGTARPCMQTTPRITLMQQLNNTIIVRQGGEQGMNKEHLAAHESLEIHEQTIDTALNAPVL</sequence>